<dbReference type="Proteomes" id="UP001498476">
    <property type="component" value="Unassembled WGS sequence"/>
</dbReference>
<dbReference type="PANTHER" id="PTHR31001">
    <property type="entry name" value="UNCHARACTERIZED TRANSCRIPTIONAL REGULATORY PROTEIN"/>
    <property type="match status" value="1"/>
</dbReference>
<keyword evidence="2" id="KW-0479">Metal-binding</keyword>
<keyword evidence="6" id="KW-1185">Reference proteome</keyword>
<dbReference type="CDD" id="cd12148">
    <property type="entry name" value="fungal_TF_MHR"/>
    <property type="match status" value="1"/>
</dbReference>
<comment type="subcellular location">
    <subcellularLocation>
        <location evidence="1">Nucleus</location>
    </subcellularLocation>
</comment>
<dbReference type="Pfam" id="PF00172">
    <property type="entry name" value="Zn_clus"/>
    <property type="match status" value="1"/>
</dbReference>
<dbReference type="InterPro" id="IPR007219">
    <property type="entry name" value="XnlR_reg_dom"/>
</dbReference>
<evidence type="ECO:0000313" key="6">
    <source>
        <dbReference type="Proteomes" id="UP001498476"/>
    </source>
</evidence>
<name>A0ABR1HQ10_9HYPO</name>
<dbReference type="InterPro" id="IPR050613">
    <property type="entry name" value="Sec_Metabolite_Reg"/>
</dbReference>
<dbReference type="InterPro" id="IPR036864">
    <property type="entry name" value="Zn2-C6_fun-type_DNA-bd_sf"/>
</dbReference>
<dbReference type="PANTHER" id="PTHR31001:SF85">
    <property type="entry name" value="ZN(II)2CYS6 TRANSCRIPTION FACTOR (EUROFUNG)"/>
    <property type="match status" value="1"/>
</dbReference>
<dbReference type="Pfam" id="PF04082">
    <property type="entry name" value="Fungal_trans"/>
    <property type="match status" value="1"/>
</dbReference>
<dbReference type="SMART" id="SM00066">
    <property type="entry name" value="GAL4"/>
    <property type="match status" value="1"/>
</dbReference>
<proteinExistence type="predicted"/>
<feature type="domain" description="Zn(2)-C6 fungal-type" evidence="4">
    <location>
        <begin position="19"/>
        <end position="48"/>
    </location>
</feature>
<comment type="caution">
    <text evidence="5">The sequence shown here is derived from an EMBL/GenBank/DDBJ whole genome shotgun (WGS) entry which is preliminary data.</text>
</comment>
<dbReference type="SUPFAM" id="SSF57701">
    <property type="entry name" value="Zn2/Cys6 DNA-binding domain"/>
    <property type="match status" value="1"/>
</dbReference>
<dbReference type="CDD" id="cd00067">
    <property type="entry name" value="GAL4"/>
    <property type="match status" value="1"/>
</dbReference>
<evidence type="ECO:0000256" key="2">
    <source>
        <dbReference type="ARBA" id="ARBA00022723"/>
    </source>
</evidence>
<dbReference type="EMBL" id="JAZAVJ010000012">
    <property type="protein sequence ID" value="KAK7423029.1"/>
    <property type="molecule type" value="Genomic_DNA"/>
</dbReference>
<evidence type="ECO:0000259" key="4">
    <source>
        <dbReference type="PROSITE" id="PS50048"/>
    </source>
</evidence>
<gene>
    <name evidence="5" type="ORF">QQX98_001319</name>
</gene>
<evidence type="ECO:0000256" key="1">
    <source>
        <dbReference type="ARBA" id="ARBA00004123"/>
    </source>
</evidence>
<reference evidence="5 6" key="1">
    <citation type="journal article" date="2025" name="Microbiol. Resour. Announc.">
        <title>Draft genome sequences for Neonectria magnoliae and Neonectria punicea, canker pathogens of Liriodendron tulipifera and Acer saccharum in West Virginia.</title>
        <authorList>
            <person name="Petronek H.M."/>
            <person name="Kasson M.T."/>
            <person name="Metheny A.M."/>
            <person name="Stauder C.M."/>
            <person name="Lovett B."/>
            <person name="Lynch S.C."/>
            <person name="Garnas J.R."/>
            <person name="Kasson L.R."/>
            <person name="Stajich J.E."/>
        </authorList>
    </citation>
    <scope>NUCLEOTIDE SEQUENCE [LARGE SCALE GENOMIC DNA]</scope>
    <source>
        <strain evidence="5 6">NRRL 64653</strain>
    </source>
</reference>
<keyword evidence="3" id="KW-0539">Nucleus</keyword>
<protein>
    <recommendedName>
        <fullName evidence="4">Zn(2)-C6 fungal-type domain-containing protein</fullName>
    </recommendedName>
</protein>
<sequence length="769" mass="86782">MASTPPSLPSSVPSKPNFACIRCAERKVKCDRQRPCSACVNHKVDCVFQPPRPPRRRRRQVKDQILTDRLRYYETLLHEKGIEPTKLSDPQPASSPSQTEIVVPKEFHPHTPASVESEASGSVSKSQVIHGQGRSMFVNNSLWSRVVEEFDDPEDAFEDYSSDSNGSEASNDDFSFVLSTRPKLNTRSRHPPAEHIQQLLQIFIDNVDPLTKVVHVPTLRVAIQKAASNLETVPRGFEALMFAIYSAAVMSLNSDECKQRFCESRKTLLSRYIAATKTALSRARFMGTTSLVVLQALVLYLLSVRDIHEPRAVWSLTGVAVRIAQGMGLERDGVHTGLSPFEIEMRRRIWWLLKTHDYRTADLCGLPKFRDLDLGPESTKRPTNVNDDQLYPGMPSLPVGPTSLTDAAFVSLKYELANFAADHVVRFRQQGKDFSQWDRDMASGHDKPGMDDSFGDIEEILEMKYLRYCDPSQPLHLMTMLMARSSVNTIRFLTHHPRRWASIEKTPFAERQWVWEVSLKLLEQHSMLQSNTQLKQFAWHATYVMQWHAFIHVLDTLRANPLIAEAEKAWGFIGNTYRNNQDMVFNTRKLIYVAVGSLCLKAYNARAAALQNRNISPPLTPDFILQLRQQLDVAKAKRQTRDARSSKCEDVVLPGQATARLDGSSLDTNPLFSSGTLTSTQLHQSAISHPQSQAQLDSGATSSDPYWFSNGFNHGQASTFDNVMGMDLDTVLAEDNCVRNNALSTVTWEQWDTWLAESDLMLSLPSTRD</sequence>
<evidence type="ECO:0000313" key="5">
    <source>
        <dbReference type="EMBL" id="KAK7423029.1"/>
    </source>
</evidence>
<dbReference type="InterPro" id="IPR001138">
    <property type="entry name" value="Zn2Cys6_DnaBD"/>
</dbReference>
<accession>A0ABR1HQ10</accession>
<dbReference type="Gene3D" id="4.10.240.10">
    <property type="entry name" value="Zn(2)-C6 fungal-type DNA-binding domain"/>
    <property type="match status" value="1"/>
</dbReference>
<dbReference type="PROSITE" id="PS00463">
    <property type="entry name" value="ZN2_CY6_FUNGAL_1"/>
    <property type="match status" value="1"/>
</dbReference>
<evidence type="ECO:0000256" key="3">
    <source>
        <dbReference type="ARBA" id="ARBA00023242"/>
    </source>
</evidence>
<dbReference type="SMART" id="SM00906">
    <property type="entry name" value="Fungal_trans"/>
    <property type="match status" value="1"/>
</dbReference>
<dbReference type="PROSITE" id="PS50048">
    <property type="entry name" value="ZN2_CY6_FUNGAL_2"/>
    <property type="match status" value="1"/>
</dbReference>
<organism evidence="5 6">
    <name type="scientific">Neonectria punicea</name>
    <dbReference type="NCBI Taxonomy" id="979145"/>
    <lineage>
        <taxon>Eukaryota</taxon>
        <taxon>Fungi</taxon>
        <taxon>Dikarya</taxon>
        <taxon>Ascomycota</taxon>
        <taxon>Pezizomycotina</taxon>
        <taxon>Sordariomycetes</taxon>
        <taxon>Hypocreomycetidae</taxon>
        <taxon>Hypocreales</taxon>
        <taxon>Nectriaceae</taxon>
        <taxon>Neonectria</taxon>
    </lineage>
</organism>